<comment type="caution">
    <text evidence="2">The sequence shown here is derived from an EMBL/GenBank/DDBJ whole genome shotgun (WGS) entry which is preliminary data.</text>
</comment>
<dbReference type="InterPro" id="IPR052018">
    <property type="entry name" value="PHP_domain"/>
</dbReference>
<dbReference type="PANTHER" id="PTHR42924:SF3">
    <property type="entry name" value="POLYMERASE_HISTIDINOL PHOSPHATASE N-TERMINAL DOMAIN-CONTAINING PROTEIN"/>
    <property type="match status" value="1"/>
</dbReference>
<accession>A0A7V3RF68</accession>
<evidence type="ECO:0000259" key="1">
    <source>
        <dbReference type="SMART" id="SM00481"/>
    </source>
</evidence>
<dbReference type="GO" id="GO:0035312">
    <property type="term" value="F:5'-3' DNA exonuclease activity"/>
    <property type="evidence" value="ECO:0007669"/>
    <property type="project" value="TreeGrafter"/>
</dbReference>
<dbReference type="CDD" id="cd07432">
    <property type="entry name" value="PHP_HisPPase"/>
    <property type="match status" value="1"/>
</dbReference>
<organism evidence="2">
    <name type="scientific">Mesoaciditoga lauensis</name>
    <dbReference type="NCBI Taxonomy" id="1495039"/>
    <lineage>
        <taxon>Bacteria</taxon>
        <taxon>Thermotogati</taxon>
        <taxon>Thermotogota</taxon>
        <taxon>Thermotogae</taxon>
        <taxon>Mesoaciditogales</taxon>
        <taxon>Mesoaciditogaceae</taxon>
        <taxon>Mesoaciditoga</taxon>
    </lineage>
</organism>
<name>A0A7V3RF68_9BACT</name>
<sequence>MRFKGDFHIHTCLSPCADITMVPNEVAKKLVLYGVNWVSITDHNSCKNVRVFEKVLSKYGIKVVPGIESQSVEEVHVLSYFPSIGKAESFSDVLNTHLPNIKNDPELFGYQLLVDEEDHYIGIEEKVLSSSTDLNLFELWKLVKNFDGLFIYAHIERAFGVVKQLGFIPAVPQFDAIESKADIEIDKVIFNSSDAHSLDQLTGPKVEIEALERDFNGFSTAIERKEVWKI</sequence>
<gene>
    <name evidence="2" type="ORF">ENX73_05370</name>
</gene>
<dbReference type="EMBL" id="DTPE01000211">
    <property type="protein sequence ID" value="HGE75535.1"/>
    <property type="molecule type" value="Genomic_DNA"/>
</dbReference>
<dbReference type="GO" id="GO:0004534">
    <property type="term" value="F:5'-3' RNA exonuclease activity"/>
    <property type="evidence" value="ECO:0007669"/>
    <property type="project" value="TreeGrafter"/>
</dbReference>
<dbReference type="AlphaFoldDB" id="A0A7V3RF68"/>
<dbReference type="InterPro" id="IPR016195">
    <property type="entry name" value="Pol/histidinol_Pase-like"/>
</dbReference>
<dbReference type="InterPro" id="IPR003141">
    <property type="entry name" value="Pol/His_phosphatase_N"/>
</dbReference>
<dbReference type="InterPro" id="IPR004013">
    <property type="entry name" value="PHP_dom"/>
</dbReference>
<proteinExistence type="predicted"/>
<dbReference type="Pfam" id="PF02811">
    <property type="entry name" value="PHP"/>
    <property type="match status" value="1"/>
</dbReference>
<feature type="domain" description="Polymerase/histidinol phosphatase N-terminal" evidence="1">
    <location>
        <begin position="5"/>
        <end position="73"/>
    </location>
</feature>
<dbReference type="SUPFAM" id="SSF89550">
    <property type="entry name" value="PHP domain-like"/>
    <property type="match status" value="1"/>
</dbReference>
<dbReference type="SMART" id="SM00481">
    <property type="entry name" value="POLIIIAc"/>
    <property type="match status" value="1"/>
</dbReference>
<dbReference type="Gene3D" id="3.20.20.140">
    <property type="entry name" value="Metal-dependent hydrolases"/>
    <property type="match status" value="1"/>
</dbReference>
<dbReference type="PANTHER" id="PTHR42924">
    <property type="entry name" value="EXONUCLEASE"/>
    <property type="match status" value="1"/>
</dbReference>
<reference evidence="2" key="1">
    <citation type="journal article" date="2020" name="mSystems">
        <title>Genome- and Community-Level Interaction Insights into Carbon Utilization and Element Cycling Functions of Hydrothermarchaeota in Hydrothermal Sediment.</title>
        <authorList>
            <person name="Zhou Z."/>
            <person name="Liu Y."/>
            <person name="Xu W."/>
            <person name="Pan J."/>
            <person name="Luo Z.H."/>
            <person name="Li M."/>
        </authorList>
    </citation>
    <scope>NUCLEOTIDE SEQUENCE [LARGE SCALE GENOMIC DNA]</scope>
    <source>
        <strain evidence="2">SpSt-966</strain>
    </source>
</reference>
<protein>
    <submittedName>
        <fullName evidence="2">PHP domain-containing protein</fullName>
    </submittedName>
</protein>
<evidence type="ECO:0000313" key="2">
    <source>
        <dbReference type="EMBL" id="HGE75535.1"/>
    </source>
</evidence>